<dbReference type="Gene3D" id="3.30.70.100">
    <property type="match status" value="1"/>
</dbReference>
<dbReference type="InterPro" id="IPR036163">
    <property type="entry name" value="HMA_dom_sf"/>
</dbReference>
<evidence type="ECO:0000313" key="2">
    <source>
        <dbReference type="EMBL" id="SJM56916.1"/>
    </source>
</evidence>
<dbReference type="Proteomes" id="UP000195913">
    <property type="component" value="Unassembled WGS sequence"/>
</dbReference>
<dbReference type="Pfam" id="PF00403">
    <property type="entry name" value="HMA"/>
    <property type="match status" value="1"/>
</dbReference>
<evidence type="ECO:0000313" key="3">
    <source>
        <dbReference type="Proteomes" id="UP000195913"/>
    </source>
</evidence>
<sequence length="88" mass="9588">MEGPTEGTIFQEAAIMYTASFRTQPFASPTAIQDIESALSEQDGIISAGVEFNDHKVNVEYDSMKTDVEKIANLITKLGYPVLSTKVS</sequence>
<keyword evidence="3" id="KW-1185">Reference proteome</keyword>
<accession>A0A1R4FLZ1</accession>
<dbReference type="GO" id="GO:0046872">
    <property type="term" value="F:metal ion binding"/>
    <property type="evidence" value="ECO:0007669"/>
    <property type="project" value="InterPro"/>
</dbReference>
<proteinExistence type="predicted"/>
<dbReference type="PROSITE" id="PS50846">
    <property type="entry name" value="HMA_2"/>
    <property type="match status" value="1"/>
</dbReference>
<protein>
    <recommendedName>
        <fullName evidence="1">HMA domain-containing protein</fullName>
    </recommendedName>
</protein>
<gene>
    <name evidence="2" type="ORF">FM101_04680</name>
</gene>
<organism evidence="2 3">
    <name type="scientific">Arthrobacter rhombi</name>
    <dbReference type="NCBI Taxonomy" id="71253"/>
    <lineage>
        <taxon>Bacteria</taxon>
        <taxon>Bacillati</taxon>
        <taxon>Actinomycetota</taxon>
        <taxon>Actinomycetes</taxon>
        <taxon>Micrococcales</taxon>
        <taxon>Micrococcaceae</taxon>
        <taxon>Arthrobacter</taxon>
    </lineage>
</organism>
<dbReference type="InterPro" id="IPR006121">
    <property type="entry name" value="HMA_dom"/>
</dbReference>
<name>A0A1R4FLZ1_9MICC</name>
<dbReference type="SUPFAM" id="SSF55008">
    <property type="entry name" value="HMA, heavy metal-associated domain"/>
    <property type="match status" value="1"/>
</dbReference>
<feature type="domain" description="HMA" evidence="1">
    <location>
        <begin position="17"/>
        <end position="83"/>
    </location>
</feature>
<dbReference type="AlphaFoldDB" id="A0A1R4FLZ1"/>
<reference evidence="2 3" key="1">
    <citation type="submission" date="2017-02" db="EMBL/GenBank/DDBJ databases">
        <authorList>
            <person name="Peterson S.W."/>
        </authorList>
    </citation>
    <scope>NUCLEOTIDE SEQUENCE [LARGE SCALE GENOMIC DNA]</scope>
    <source>
        <strain evidence="2 3">B Ar 00.02</strain>
    </source>
</reference>
<evidence type="ECO:0000259" key="1">
    <source>
        <dbReference type="PROSITE" id="PS50846"/>
    </source>
</evidence>
<dbReference type="EMBL" id="FUHW01000020">
    <property type="protein sequence ID" value="SJM56916.1"/>
    <property type="molecule type" value="Genomic_DNA"/>
</dbReference>